<keyword evidence="1" id="KW-0812">Transmembrane</keyword>
<keyword evidence="3" id="KW-1185">Reference proteome</keyword>
<evidence type="ECO:0000313" key="2">
    <source>
        <dbReference type="EMBL" id="PZC77069.1"/>
    </source>
</evidence>
<evidence type="ECO:0000313" key="3">
    <source>
        <dbReference type="Proteomes" id="UP000249218"/>
    </source>
</evidence>
<keyword evidence="1" id="KW-1133">Transmembrane helix</keyword>
<dbReference type="EMBL" id="KZ149937">
    <property type="protein sequence ID" value="PZC77069.1"/>
    <property type="molecule type" value="Genomic_DNA"/>
</dbReference>
<organism evidence="2 3">
    <name type="scientific">Helicoverpa armigera</name>
    <name type="common">Cotton bollworm</name>
    <name type="synonym">Heliothis armigera</name>
    <dbReference type="NCBI Taxonomy" id="29058"/>
    <lineage>
        <taxon>Eukaryota</taxon>
        <taxon>Metazoa</taxon>
        <taxon>Ecdysozoa</taxon>
        <taxon>Arthropoda</taxon>
        <taxon>Hexapoda</taxon>
        <taxon>Insecta</taxon>
        <taxon>Pterygota</taxon>
        <taxon>Neoptera</taxon>
        <taxon>Endopterygota</taxon>
        <taxon>Lepidoptera</taxon>
        <taxon>Glossata</taxon>
        <taxon>Ditrysia</taxon>
        <taxon>Noctuoidea</taxon>
        <taxon>Noctuidae</taxon>
        <taxon>Heliothinae</taxon>
        <taxon>Helicoverpa</taxon>
    </lineage>
</organism>
<feature type="transmembrane region" description="Helical" evidence="1">
    <location>
        <begin position="182"/>
        <end position="205"/>
    </location>
</feature>
<evidence type="ECO:0000256" key="1">
    <source>
        <dbReference type="SAM" id="Phobius"/>
    </source>
</evidence>
<dbReference type="AlphaFoldDB" id="A0A2W1BPT8"/>
<accession>A0A2W1BPT8</accession>
<reference evidence="2 3" key="1">
    <citation type="journal article" date="2017" name="BMC Biol.">
        <title>Genomic innovations, transcriptional plasticity and gene loss underlying the evolution and divergence of two highly polyphagous and invasive Helicoverpa pest species.</title>
        <authorList>
            <person name="Pearce S.L."/>
            <person name="Clarke D.F."/>
            <person name="East P.D."/>
            <person name="Elfekih S."/>
            <person name="Gordon K.H."/>
            <person name="Jermiin L.S."/>
            <person name="McGaughran A."/>
            <person name="Oakeshott J.G."/>
            <person name="Papanikolaou A."/>
            <person name="Perera O.P."/>
            <person name="Rane R.V."/>
            <person name="Richards S."/>
            <person name="Tay W.T."/>
            <person name="Walsh T.K."/>
            <person name="Anderson A."/>
            <person name="Anderson C.J."/>
            <person name="Asgari S."/>
            <person name="Board P.G."/>
            <person name="Bretschneider A."/>
            <person name="Campbell P.M."/>
            <person name="Chertemps T."/>
            <person name="Christeller J.T."/>
            <person name="Coppin C.W."/>
            <person name="Downes S.J."/>
            <person name="Duan G."/>
            <person name="Farnsworth C.A."/>
            <person name="Good R.T."/>
            <person name="Han L.B."/>
            <person name="Han Y.C."/>
            <person name="Hatje K."/>
            <person name="Horne I."/>
            <person name="Huang Y.P."/>
            <person name="Hughes D.S."/>
            <person name="Jacquin-Joly E."/>
            <person name="James W."/>
            <person name="Jhangiani S."/>
            <person name="Kollmar M."/>
            <person name="Kuwar S.S."/>
            <person name="Li S."/>
            <person name="Liu N.Y."/>
            <person name="Maibeche M.T."/>
            <person name="Miller J.R."/>
            <person name="Montagne N."/>
            <person name="Perry T."/>
            <person name="Qu J."/>
            <person name="Song S.V."/>
            <person name="Sutton G.G."/>
            <person name="Vogel H."/>
            <person name="Walenz B.P."/>
            <person name="Xu W."/>
            <person name="Zhang H.J."/>
            <person name="Zou Z."/>
            <person name="Batterham P."/>
            <person name="Edwards O.R."/>
            <person name="Feyereisen R."/>
            <person name="Gibbs R.A."/>
            <person name="Heckel D.G."/>
            <person name="McGrath A."/>
            <person name="Robin C."/>
            <person name="Scherer S.E."/>
            <person name="Worley K.C."/>
            <person name="Wu Y.D."/>
        </authorList>
    </citation>
    <scope>NUCLEOTIDE SEQUENCE [LARGE SCALE GENOMIC DNA]</scope>
    <source>
        <strain evidence="2">Harm_GR_Male_#8</strain>
        <tissue evidence="2">Whole organism</tissue>
    </source>
</reference>
<sequence length="256" mass="30220">MRSTSRKIWNRIRIILSSEEFSNNKLDKDVQSIFFPLNLMQLVVLGQKCRIKNNRINPNHCFNKVILFCGMVTYLMTYMNRFLEIMLDENFRTYVKNPFLFLSTYFDHFFYMSGFILNFIISVTKTKDVVNLILTYQKVNRILKDESSFKGTVTRSWIYVGAIFAFYLYTLFFSLLASFNVLFNTVVVITLDANLIYTMVVIKLLTEKVKLWNARIITDSENDCNNKMFDVYVDLLKCYDLLKNVFQQSVSQATPF</sequence>
<keyword evidence="1" id="KW-0472">Membrane</keyword>
<protein>
    <recommendedName>
        <fullName evidence="4">Gustatory receptor</fullName>
    </recommendedName>
</protein>
<feature type="transmembrane region" description="Helical" evidence="1">
    <location>
        <begin position="61"/>
        <end position="79"/>
    </location>
</feature>
<name>A0A2W1BPT8_HELAM</name>
<dbReference type="Proteomes" id="UP000249218">
    <property type="component" value="Unassembled WGS sequence"/>
</dbReference>
<proteinExistence type="predicted"/>
<feature type="transmembrane region" description="Helical" evidence="1">
    <location>
        <begin position="157"/>
        <end position="176"/>
    </location>
</feature>
<evidence type="ECO:0008006" key="4">
    <source>
        <dbReference type="Google" id="ProtNLM"/>
    </source>
</evidence>
<feature type="transmembrane region" description="Helical" evidence="1">
    <location>
        <begin position="99"/>
        <end position="121"/>
    </location>
</feature>
<gene>
    <name evidence="2" type="primary">HaOG200719</name>
    <name evidence="2" type="ORF">B5X24_HaOG200719</name>
</gene>